<feature type="signal peptide" evidence="1">
    <location>
        <begin position="1"/>
        <end position="23"/>
    </location>
</feature>
<keyword evidence="3" id="KW-1185">Reference proteome</keyword>
<dbReference type="Proteomes" id="UP001500121">
    <property type="component" value="Unassembled WGS sequence"/>
</dbReference>
<dbReference type="SUPFAM" id="SSF51445">
    <property type="entry name" value="(Trans)glycosidases"/>
    <property type="match status" value="1"/>
</dbReference>
<gene>
    <name evidence="2" type="ORF">GCM10025783_10630</name>
</gene>
<dbReference type="Gene3D" id="2.60.40.2700">
    <property type="match status" value="1"/>
</dbReference>
<name>A0ABP8YW81_9MICO</name>
<protein>
    <submittedName>
        <fullName evidence="2">Uncharacterized protein</fullName>
    </submittedName>
</protein>
<reference evidence="3" key="1">
    <citation type="journal article" date="2019" name="Int. J. Syst. Evol. Microbiol.">
        <title>The Global Catalogue of Microorganisms (GCM) 10K type strain sequencing project: providing services to taxonomists for standard genome sequencing and annotation.</title>
        <authorList>
            <consortium name="The Broad Institute Genomics Platform"/>
            <consortium name="The Broad Institute Genome Sequencing Center for Infectious Disease"/>
            <person name="Wu L."/>
            <person name="Ma J."/>
        </authorList>
    </citation>
    <scope>NUCLEOTIDE SEQUENCE [LARGE SCALE GENOMIC DNA]</scope>
    <source>
        <strain evidence="3">JCM 19015</strain>
    </source>
</reference>
<keyword evidence="1" id="KW-0732">Signal</keyword>
<evidence type="ECO:0000313" key="2">
    <source>
        <dbReference type="EMBL" id="GAA4741403.1"/>
    </source>
</evidence>
<evidence type="ECO:0000313" key="3">
    <source>
        <dbReference type="Proteomes" id="UP001500121"/>
    </source>
</evidence>
<dbReference type="EMBL" id="BAABLP010000002">
    <property type="protein sequence ID" value="GAA4741403.1"/>
    <property type="molecule type" value="Genomic_DNA"/>
</dbReference>
<evidence type="ECO:0000256" key="1">
    <source>
        <dbReference type="SAM" id="SignalP"/>
    </source>
</evidence>
<proteinExistence type="predicted"/>
<accession>A0ABP8YW81</accession>
<sequence length="371" mass="37957">MLSRVLLAAAALAAALVTGTATAADAAATSTTTATGYDVSYPQCGGELPRRQDIAVVGVNAGTGTTTNPCLDEQLAWGDAVTDDGSVLRADVYVNTANPGHLGDWWPTADMTVGGATVVNPKGRCAGAENAACAYVYGYSVGLDDVRNRGVSDPGARMWWLDVETMNSWSWNRQANLAVLEGMAAAIRAGGGDVGVYSTQRQWNIIIGTATPSVALAGTPSWIAGATTREGAVRSCRSAPLTPGGTVRMVQWVEHGIDHDVSCEVGVAGTRPSVDGAATSGGLLALDPGAWGPSGVTLRTVWTRDGVPIDGATGGSYSPTASDVGHSIAVVVTGSRLGAPPLTLASPAVVITEPEPEPTVTPERRAQWFTA</sequence>
<feature type="chain" id="PRO_5045903432" evidence="1">
    <location>
        <begin position="24"/>
        <end position="371"/>
    </location>
</feature>
<comment type="caution">
    <text evidence="2">The sequence shown here is derived from an EMBL/GenBank/DDBJ whole genome shotgun (WGS) entry which is preliminary data.</text>
</comment>
<dbReference type="InterPro" id="IPR017853">
    <property type="entry name" value="GH"/>
</dbReference>
<dbReference type="Gene3D" id="3.20.20.80">
    <property type="entry name" value="Glycosidases"/>
    <property type="match status" value="1"/>
</dbReference>
<organism evidence="2 3">
    <name type="scientific">Amnibacterium soli</name>
    <dbReference type="NCBI Taxonomy" id="1282736"/>
    <lineage>
        <taxon>Bacteria</taxon>
        <taxon>Bacillati</taxon>
        <taxon>Actinomycetota</taxon>
        <taxon>Actinomycetes</taxon>
        <taxon>Micrococcales</taxon>
        <taxon>Microbacteriaceae</taxon>
        <taxon>Amnibacterium</taxon>
    </lineage>
</organism>
<dbReference type="RefSeq" id="WP_345479979.1">
    <property type="nucleotide sequence ID" value="NZ_BAABLP010000002.1"/>
</dbReference>